<dbReference type="EMBL" id="VAUO01000001">
    <property type="protein sequence ID" value="TLP64837.1"/>
    <property type="molecule type" value="Genomic_DNA"/>
</dbReference>
<dbReference type="OrthoDB" id="7023328at2"/>
<evidence type="ECO:0000313" key="1">
    <source>
        <dbReference type="EMBL" id="TLP64837.1"/>
    </source>
</evidence>
<protein>
    <recommendedName>
        <fullName evidence="3">DUF4296 domain-containing protein</fullName>
    </recommendedName>
</protein>
<accession>A0A5R8ZI99</accession>
<proteinExistence type="predicted"/>
<keyword evidence="2" id="KW-1185">Reference proteome</keyword>
<name>A0A5R8ZI99_9PSED</name>
<dbReference type="Proteomes" id="UP000309819">
    <property type="component" value="Unassembled WGS sequence"/>
</dbReference>
<evidence type="ECO:0000313" key="2">
    <source>
        <dbReference type="Proteomes" id="UP000309819"/>
    </source>
</evidence>
<reference evidence="1 2" key="1">
    <citation type="submission" date="2019-05" db="EMBL/GenBank/DDBJ databases">
        <title>Pseudomonas sp. SC006 isolated from lettuce that can produce HBGAs.</title>
        <authorList>
            <person name="Wang D."/>
            <person name="Liao N."/>
            <person name="Liu D."/>
            <person name="Zhang Z."/>
            <person name="Zou S."/>
        </authorList>
    </citation>
    <scope>NUCLEOTIDE SEQUENCE [LARGE SCALE GENOMIC DNA]</scope>
    <source>
        <strain evidence="1 2">SC006</strain>
    </source>
</reference>
<sequence>MPLLRKCLLALLLTALTACDQKPSREQQIVDNLPLQEAYDHNIERMAQLLAMTHRQVPEAKIREILRQHLTVEDQRQDLYRLYSEKHFNDQEFARIVEATRDPAKAKALGETDEGKRLGEKLNRLMRESANDPKVQAIVEQRMREVNIALEQLQPPRDADGKVTP</sequence>
<dbReference type="PROSITE" id="PS51257">
    <property type="entry name" value="PROKAR_LIPOPROTEIN"/>
    <property type="match status" value="1"/>
</dbReference>
<organism evidence="1 2">
    <name type="scientific">Pseudomonas mosselii</name>
    <dbReference type="NCBI Taxonomy" id="78327"/>
    <lineage>
        <taxon>Bacteria</taxon>
        <taxon>Pseudomonadati</taxon>
        <taxon>Pseudomonadota</taxon>
        <taxon>Gammaproteobacteria</taxon>
        <taxon>Pseudomonadales</taxon>
        <taxon>Pseudomonadaceae</taxon>
        <taxon>Pseudomonas</taxon>
    </lineage>
</organism>
<dbReference type="RefSeq" id="WP_138217476.1">
    <property type="nucleotide sequence ID" value="NZ_VAUO01000001.1"/>
</dbReference>
<gene>
    <name evidence="1" type="ORF">FEM01_01265</name>
</gene>
<dbReference type="AlphaFoldDB" id="A0A5R8ZI99"/>
<comment type="caution">
    <text evidence="1">The sequence shown here is derived from an EMBL/GenBank/DDBJ whole genome shotgun (WGS) entry which is preliminary data.</text>
</comment>
<evidence type="ECO:0008006" key="3">
    <source>
        <dbReference type="Google" id="ProtNLM"/>
    </source>
</evidence>